<reference evidence="2 3" key="1">
    <citation type="submission" date="2023-09" db="EMBL/GenBank/DDBJ databases">
        <title>Thalassobella suaedae gen. nov., sp. nov., a marine bacterium of the family Flavobacteriaceae isolated from a halophyte Suaeda japonica.</title>
        <authorList>
            <person name="Lee S.Y."/>
            <person name="Hwang C.Y."/>
        </authorList>
    </citation>
    <scope>NUCLEOTIDE SEQUENCE [LARGE SCALE GENOMIC DNA]</scope>
    <source>
        <strain evidence="2 3">HL-DH14</strain>
    </source>
</reference>
<name>A0ABY9XRX8_9FLAO</name>
<dbReference type="EMBL" id="CP134537">
    <property type="protein sequence ID" value="WNH08712.1"/>
    <property type="molecule type" value="Genomic_DNA"/>
</dbReference>
<dbReference type="SUPFAM" id="SSF56935">
    <property type="entry name" value="Porins"/>
    <property type="match status" value="1"/>
</dbReference>
<dbReference type="Proteomes" id="UP001302806">
    <property type="component" value="Chromosome"/>
</dbReference>
<sequence length="159" mass="17572">MIGIVPALILINDFPIYDISELDFIQPDNVEKIEAIRGAGTVVFGSAGANGVIAIITKEITGNKPSKDDFHTIKEDIDGFYEARVFYTPDFNKSATELYNKDAIRNTIYWNPYIHPDNTGNVSTTYFNSSVETTAKVTLEGITATGIPVVKHAYYAIEE</sequence>
<proteinExistence type="predicted"/>
<protein>
    <submittedName>
        <fullName evidence="2">TonB-dependent receptor plug domain-containing protein</fullName>
    </submittedName>
</protein>
<dbReference type="InterPro" id="IPR037066">
    <property type="entry name" value="Plug_dom_sf"/>
</dbReference>
<dbReference type="RefSeq" id="WP_415865334.1">
    <property type="nucleotide sequence ID" value="NZ_CP134537.1"/>
</dbReference>
<feature type="domain" description="TonB-dependent receptor plug" evidence="1">
    <location>
        <begin position="7"/>
        <end position="52"/>
    </location>
</feature>
<evidence type="ECO:0000259" key="1">
    <source>
        <dbReference type="Pfam" id="PF07715"/>
    </source>
</evidence>
<accession>A0ABY9XRX8</accession>
<evidence type="ECO:0000313" key="3">
    <source>
        <dbReference type="Proteomes" id="UP001302806"/>
    </source>
</evidence>
<organism evidence="2 3">
    <name type="scientific">Thalassobellus suaedae</name>
    <dbReference type="NCBI Taxonomy" id="3074124"/>
    <lineage>
        <taxon>Bacteria</taxon>
        <taxon>Pseudomonadati</taxon>
        <taxon>Bacteroidota</taxon>
        <taxon>Flavobacteriia</taxon>
        <taxon>Flavobacteriales</taxon>
        <taxon>Flavobacteriaceae</taxon>
        <taxon>Thalassobellus</taxon>
    </lineage>
</organism>
<keyword evidence="2" id="KW-0675">Receptor</keyword>
<evidence type="ECO:0000313" key="2">
    <source>
        <dbReference type="EMBL" id="WNH08712.1"/>
    </source>
</evidence>
<gene>
    <name evidence="2" type="ORF">RHP51_16735</name>
</gene>
<dbReference type="InterPro" id="IPR012910">
    <property type="entry name" value="Plug_dom"/>
</dbReference>
<dbReference type="Gene3D" id="2.170.130.10">
    <property type="entry name" value="TonB-dependent receptor, plug domain"/>
    <property type="match status" value="1"/>
</dbReference>
<dbReference type="Pfam" id="PF07715">
    <property type="entry name" value="Plug"/>
    <property type="match status" value="1"/>
</dbReference>